<feature type="compositionally biased region" description="Basic and acidic residues" evidence="1">
    <location>
        <begin position="229"/>
        <end position="241"/>
    </location>
</feature>
<dbReference type="SUPFAM" id="SSF51206">
    <property type="entry name" value="cAMP-binding domain-like"/>
    <property type="match status" value="2"/>
</dbReference>
<evidence type="ECO:0000313" key="4">
    <source>
        <dbReference type="RefSeq" id="XP_022100115.1"/>
    </source>
</evidence>
<dbReference type="GeneID" id="110984339"/>
<proteinExistence type="predicted"/>
<evidence type="ECO:0000313" key="3">
    <source>
        <dbReference type="Proteomes" id="UP000694845"/>
    </source>
</evidence>
<dbReference type="Pfam" id="PF00027">
    <property type="entry name" value="cNMP_binding"/>
    <property type="match status" value="1"/>
</dbReference>
<dbReference type="OMA" id="ECILMSK"/>
<protein>
    <submittedName>
        <fullName evidence="4">Uncharacterized protein LOC110984339</fullName>
    </submittedName>
</protein>
<dbReference type="Gene3D" id="2.60.120.10">
    <property type="entry name" value="Jelly Rolls"/>
    <property type="match status" value="2"/>
</dbReference>
<dbReference type="RefSeq" id="XP_022100115.1">
    <property type="nucleotide sequence ID" value="XM_022244423.1"/>
</dbReference>
<dbReference type="Proteomes" id="UP000694845">
    <property type="component" value="Unplaced"/>
</dbReference>
<organism evidence="3 4">
    <name type="scientific">Acanthaster planci</name>
    <name type="common">Crown-of-thorns starfish</name>
    <dbReference type="NCBI Taxonomy" id="133434"/>
    <lineage>
        <taxon>Eukaryota</taxon>
        <taxon>Metazoa</taxon>
        <taxon>Echinodermata</taxon>
        <taxon>Eleutherozoa</taxon>
        <taxon>Asterozoa</taxon>
        <taxon>Asteroidea</taxon>
        <taxon>Valvatacea</taxon>
        <taxon>Valvatida</taxon>
        <taxon>Acanthasteridae</taxon>
        <taxon>Acanthaster</taxon>
    </lineage>
</organism>
<dbReference type="OrthoDB" id="10053147at2759"/>
<dbReference type="InterPro" id="IPR018490">
    <property type="entry name" value="cNMP-bd_dom_sf"/>
</dbReference>
<dbReference type="PROSITE" id="PS50042">
    <property type="entry name" value="CNMP_BINDING_3"/>
    <property type="match status" value="1"/>
</dbReference>
<sequence>MTGSVIVRVLEEGSDNPRTVVYLNRGETFGELGLVNRERRKSTVISRDKVELLCIADADYTRIFMAGGLQTLLDPNQSDFVRNLKFLEGWPIHLLAENPKKCVFSYFKRGDVLVKNSKKSDWILMVKSGSCSVMKLLHKKKTKEQKKRKESKTGAPDLTTEGKRLSIREGTLENYQQRKTRDELEHFLKDLNIHEEEPDNHEHPSASNVTAQNEAKEQVAQINSEETNNDVKRVYGRRPDRPVFPSQHLNVHLSRLPSYVATSGQRVINENQQTQDSQQEKRHPEQVGQRKTVATEIVDEIVTKEDDGFEQIWVRVQTLTKGSYFGLSDMLFDAQPSFSVVSNGAECILMSKKFYREHATPKMLTRLRREEQSYPDDQELQRKLENKLQWESFKKTHLFTSLKQSKKRINLQR</sequence>
<dbReference type="PANTHER" id="PTHR23011:SF28">
    <property type="entry name" value="CYCLIC NUCLEOTIDE-BINDING DOMAIN CONTAINING PROTEIN"/>
    <property type="match status" value="1"/>
</dbReference>
<feature type="domain" description="Cyclic nucleotide-binding" evidence="2">
    <location>
        <begin position="1"/>
        <end position="65"/>
    </location>
</feature>
<feature type="region of interest" description="Disordered" evidence="1">
    <location>
        <begin position="138"/>
        <end position="181"/>
    </location>
</feature>
<feature type="compositionally biased region" description="Basic residues" evidence="1">
    <location>
        <begin position="138"/>
        <end position="150"/>
    </location>
</feature>
<evidence type="ECO:0000259" key="2">
    <source>
        <dbReference type="PROSITE" id="PS50042"/>
    </source>
</evidence>
<accession>A0A8B7Z5P3</accession>
<dbReference type="KEGG" id="aplc:110984339"/>
<evidence type="ECO:0000256" key="1">
    <source>
        <dbReference type="SAM" id="MobiDB-lite"/>
    </source>
</evidence>
<name>A0A8B7Z5P3_ACAPL</name>
<dbReference type="CDD" id="cd00038">
    <property type="entry name" value="CAP_ED"/>
    <property type="match status" value="1"/>
</dbReference>
<dbReference type="InterPro" id="IPR000595">
    <property type="entry name" value="cNMP-bd_dom"/>
</dbReference>
<gene>
    <name evidence="4" type="primary">LOC110984339</name>
</gene>
<keyword evidence="3" id="KW-1185">Reference proteome</keyword>
<feature type="compositionally biased region" description="Basic and acidic residues" evidence="1">
    <location>
        <begin position="160"/>
        <end position="171"/>
    </location>
</feature>
<feature type="region of interest" description="Disordered" evidence="1">
    <location>
        <begin position="196"/>
        <end position="246"/>
    </location>
</feature>
<reference evidence="4" key="1">
    <citation type="submission" date="2025-08" db="UniProtKB">
        <authorList>
            <consortium name="RefSeq"/>
        </authorList>
    </citation>
    <scope>IDENTIFICATION</scope>
</reference>
<dbReference type="InterPro" id="IPR014710">
    <property type="entry name" value="RmlC-like_jellyroll"/>
</dbReference>
<dbReference type="PANTHER" id="PTHR23011">
    <property type="entry name" value="CYCLIC NUCLEOTIDE-BINDING DOMAIN CONTAINING PROTEIN"/>
    <property type="match status" value="1"/>
</dbReference>
<dbReference type="AlphaFoldDB" id="A0A8B7Z5P3"/>
<feature type="region of interest" description="Disordered" evidence="1">
    <location>
        <begin position="271"/>
        <end position="290"/>
    </location>
</feature>